<gene>
    <name evidence="2" type="ORF">GHK48_15115</name>
</gene>
<evidence type="ECO:0000313" key="3">
    <source>
        <dbReference type="Proteomes" id="UP000466694"/>
    </source>
</evidence>
<accession>A0A844AB60</accession>
<evidence type="ECO:0000256" key="1">
    <source>
        <dbReference type="SAM" id="Phobius"/>
    </source>
</evidence>
<sequence>MLRRDRHNTQSTAFPIGLLLLAIGAILAYLAVGGAWSDNRTETAVYAPQTIDNSKPR</sequence>
<keyword evidence="1" id="KW-0812">Transmembrane</keyword>
<reference evidence="2 3" key="1">
    <citation type="journal article" date="2013" name="Genome Biol.">
        <title>Comparative genomics of the core and accessory genomes of 48 Sinorhizobium strains comprising five genospecies.</title>
        <authorList>
            <person name="Sugawara M."/>
            <person name="Epstein B."/>
            <person name="Badgley B.D."/>
            <person name="Unno T."/>
            <person name="Xu L."/>
            <person name="Reese J."/>
            <person name="Gyaneshwar P."/>
            <person name="Denny R."/>
            <person name="Mudge J."/>
            <person name="Bharti A.K."/>
            <person name="Farmer A.D."/>
            <person name="May G.D."/>
            <person name="Woodward J.E."/>
            <person name="Medigue C."/>
            <person name="Vallenet D."/>
            <person name="Lajus A."/>
            <person name="Rouy Z."/>
            <person name="Martinez-Vaz B."/>
            <person name="Tiffin P."/>
            <person name="Young N.D."/>
            <person name="Sadowsky M.J."/>
        </authorList>
    </citation>
    <scope>NUCLEOTIDE SEQUENCE [LARGE SCALE GENOMIC DNA]</scope>
    <source>
        <strain evidence="2 3">USDA205</strain>
    </source>
</reference>
<organism evidence="2 3">
    <name type="scientific">Rhizobium fredii</name>
    <name type="common">Sinorhizobium fredii</name>
    <dbReference type="NCBI Taxonomy" id="380"/>
    <lineage>
        <taxon>Bacteria</taxon>
        <taxon>Pseudomonadati</taxon>
        <taxon>Pseudomonadota</taxon>
        <taxon>Alphaproteobacteria</taxon>
        <taxon>Hyphomicrobiales</taxon>
        <taxon>Rhizobiaceae</taxon>
        <taxon>Sinorhizobium/Ensifer group</taxon>
        <taxon>Sinorhizobium</taxon>
    </lineage>
</organism>
<comment type="caution">
    <text evidence="2">The sequence shown here is derived from an EMBL/GenBank/DDBJ whole genome shotgun (WGS) entry which is preliminary data.</text>
</comment>
<feature type="transmembrane region" description="Helical" evidence="1">
    <location>
        <begin position="12"/>
        <end position="32"/>
    </location>
</feature>
<evidence type="ECO:0000313" key="2">
    <source>
        <dbReference type="EMBL" id="MQX09571.1"/>
    </source>
</evidence>
<name>A0A844AB60_RHIFR</name>
<dbReference type="EMBL" id="WISZ01000119">
    <property type="protein sequence ID" value="MQX09571.1"/>
    <property type="molecule type" value="Genomic_DNA"/>
</dbReference>
<dbReference type="RefSeq" id="WP_086018617.1">
    <property type="nucleotide sequence ID" value="NZ_JBGCAL010000004.1"/>
</dbReference>
<dbReference type="Proteomes" id="UP000466694">
    <property type="component" value="Unassembled WGS sequence"/>
</dbReference>
<keyword evidence="1" id="KW-1133">Transmembrane helix</keyword>
<protein>
    <submittedName>
        <fullName evidence="2">Uncharacterized protein</fullName>
    </submittedName>
</protein>
<dbReference type="AlphaFoldDB" id="A0A844AB60"/>
<keyword evidence="1" id="KW-0472">Membrane</keyword>
<proteinExistence type="predicted"/>